<organism evidence="2 3">
    <name type="scientific">Mycobacterium paraffinicum</name>
    <dbReference type="NCBI Taxonomy" id="53378"/>
    <lineage>
        <taxon>Bacteria</taxon>
        <taxon>Bacillati</taxon>
        <taxon>Actinomycetota</taxon>
        <taxon>Actinomycetes</taxon>
        <taxon>Mycobacteriales</taxon>
        <taxon>Mycobacteriaceae</taxon>
        <taxon>Mycobacterium</taxon>
    </lineage>
</organism>
<keyword evidence="3" id="KW-1185">Reference proteome</keyword>
<evidence type="ECO:0000313" key="2">
    <source>
        <dbReference type="EMBL" id="OJZ76362.1"/>
    </source>
</evidence>
<proteinExistence type="predicted"/>
<dbReference type="AlphaFoldDB" id="A0A1Q4I311"/>
<feature type="domain" description="2,4-diaminopentanoate dehydrogenase C-terminal" evidence="1">
    <location>
        <begin position="136"/>
        <end position="290"/>
    </location>
</feature>
<gene>
    <name evidence="2" type="ORF">BRW65_01230</name>
</gene>
<dbReference type="STRING" id="53378.BRW65_01230"/>
<protein>
    <recommendedName>
        <fullName evidence="1">2,4-diaminopentanoate dehydrogenase C-terminal domain-containing protein</fullName>
    </recommendedName>
</protein>
<dbReference type="Proteomes" id="UP000186438">
    <property type="component" value="Unassembled WGS sequence"/>
</dbReference>
<comment type="caution">
    <text evidence="2">The sequence shown here is derived from an EMBL/GenBank/DDBJ whole genome shotgun (WGS) entry which is preliminary data.</text>
</comment>
<sequence>MVELKADCLCYAGNAVGRELEAVEEMAKFLRAGTNVVTFAVVEISYPGATPADFKEVIESACEAGGTSLYATGSEPGAMSMNVPAALLSMSGEVTGYKEQQFTPDLANDYPLESVLRDSMGFGKPDGTAPPRVTDGTVEVRWTPEIHFIADLLGIKLDGIRLDWETAATPVDIVTTMVGTYPAGTVCGYYWRLAGVVADKPVVSIEYIAQITRDAKVPDHWPRLPAGIDGAIAYTVEGRPTYRALLMPDPMEDGITSGLPMTALAATNAIPAVVAARPGHLSPVDLPFYATRRAGSQRS</sequence>
<dbReference type="InterPro" id="IPR045760">
    <property type="entry name" value="DAP_DH_C"/>
</dbReference>
<evidence type="ECO:0000259" key="1">
    <source>
        <dbReference type="Pfam" id="PF19328"/>
    </source>
</evidence>
<name>A0A1Q4I311_9MYCO</name>
<dbReference type="Pfam" id="PF19328">
    <property type="entry name" value="DAP_DH_C"/>
    <property type="match status" value="1"/>
</dbReference>
<accession>A0A1Q4I311</accession>
<dbReference type="EMBL" id="MPNT01000001">
    <property type="protein sequence ID" value="OJZ76362.1"/>
    <property type="molecule type" value="Genomic_DNA"/>
</dbReference>
<evidence type="ECO:0000313" key="3">
    <source>
        <dbReference type="Proteomes" id="UP000186438"/>
    </source>
</evidence>
<reference evidence="2 3" key="1">
    <citation type="submission" date="2016-11" db="EMBL/GenBank/DDBJ databases">
        <title>Genome sequences of unsequenced Mycobacteria.</title>
        <authorList>
            <person name="Greninger A.L."/>
            <person name="Fang F."/>
            <person name="Jerome K.R."/>
        </authorList>
    </citation>
    <scope>NUCLEOTIDE SEQUENCE [LARGE SCALE GENOMIC DNA]</scope>
    <source>
        <strain evidence="2 3">M11</strain>
    </source>
</reference>